<protein>
    <recommendedName>
        <fullName evidence="8">P-type Zn(2+) transporter</fullName>
        <ecNumber evidence="8">7.2.2.12</ecNumber>
    </recommendedName>
</protein>
<dbReference type="Gene3D" id="3.40.50.1000">
    <property type="entry name" value="HAD superfamily/HAD-like"/>
    <property type="match status" value="1"/>
</dbReference>
<keyword evidence="5" id="KW-1278">Translocase</keyword>
<keyword evidence="3 10" id="KW-0812">Transmembrane</keyword>
<dbReference type="EMBL" id="JBBUTF010000006">
    <property type="protein sequence ID" value="MEK8025932.1"/>
    <property type="molecule type" value="Genomic_DNA"/>
</dbReference>
<evidence type="ECO:0000259" key="12">
    <source>
        <dbReference type="Pfam" id="PF00122"/>
    </source>
</evidence>
<feature type="compositionally biased region" description="Basic and acidic residues" evidence="11">
    <location>
        <begin position="90"/>
        <end position="115"/>
    </location>
</feature>
<dbReference type="Proteomes" id="UP001368500">
    <property type="component" value="Unassembled WGS sequence"/>
</dbReference>
<feature type="domain" description="P-type ATPase A" evidence="12">
    <location>
        <begin position="251"/>
        <end position="352"/>
    </location>
</feature>
<keyword evidence="10" id="KW-0547">Nucleotide-binding</keyword>
<feature type="transmembrane region" description="Helical" evidence="10">
    <location>
        <begin position="372"/>
        <end position="391"/>
    </location>
</feature>
<keyword evidence="4 10" id="KW-0479">Metal-binding</keyword>
<dbReference type="PANTHER" id="PTHR48085:SF5">
    <property type="entry name" value="CADMIUM_ZINC-TRANSPORTING ATPASE HMA4-RELATED"/>
    <property type="match status" value="1"/>
</dbReference>
<dbReference type="InterPro" id="IPR059000">
    <property type="entry name" value="ATPase_P-type_domA"/>
</dbReference>
<feature type="region of interest" description="Disordered" evidence="11">
    <location>
        <begin position="549"/>
        <end position="568"/>
    </location>
</feature>
<evidence type="ECO:0000256" key="4">
    <source>
        <dbReference type="ARBA" id="ARBA00022723"/>
    </source>
</evidence>
<dbReference type="RefSeq" id="WP_341373717.1">
    <property type="nucleotide sequence ID" value="NZ_JBBUTF010000006.1"/>
</dbReference>
<keyword evidence="6 10" id="KW-1133">Transmembrane helix</keyword>
<dbReference type="SUPFAM" id="SSF81653">
    <property type="entry name" value="Calcium ATPase, transduction domain A"/>
    <property type="match status" value="1"/>
</dbReference>
<dbReference type="SFLD" id="SFLDS00003">
    <property type="entry name" value="Haloacid_Dehalogenase"/>
    <property type="match status" value="1"/>
</dbReference>
<keyword evidence="14" id="KW-1185">Reference proteome</keyword>
<dbReference type="SFLD" id="SFLDG00002">
    <property type="entry name" value="C1.7:_P-type_atpase_like"/>
    <property type="match status" value="1"/>
</dbReference>
<keyword evidence="10" id="KW-1003">Cell membrane</keyword>
<dbReference type="PANTHER" id="PTHR48085">
    <property type="entry name" value="CADMIUM/ZINC-TRANSPORTING ATPASE HMA2-RELATED"/>
    <property type="match status" value="1"/>
</dbReference>
<dbReference type="SUPFAM" id="SSF81665">
    <property type="entry name" value="Calcium ATPase, transmembrane domain M"/>
    <property type="match status" value="1"/>
</dbReference>
<feature type="compositionally biased region" description="Low complexity" evidence="11">
    <location>
        <begin position="559"/>
        <end position="568"/>
    </location>
</feature>
<dbReference type="Gene3D" id="2.70.150.10">
    <property type="entry name" value="Calcium-transporting ATPase, cytoplasmic transduction domain A"/>
    <property type="match status" value="1"/>
</dbReference>
<dbReference type="InterPro" id="IPR051014">
    <property type="entry name" value="Cation_Transport_ATPase_IB"/>
</dbReference>
<dbReference type="InterPro" id="IPR023214">
    <property type="entry name" value="HAD_sf"/>
</dbReference>
<dbReference type="SFLD" id="SFLDF00027">
    <property type="entry name" value="p-type_atpase"/>
    <property type="match status" value="1"/>
</dbReference>
<comment type="subcellular location">
    <subcellularLocation>
        <location evidence="10">Cell membrane</location>
    </subcellularLocation>
    <subcellularLocation>
        <location evidence="1">Membrane</location>
    </subcellularLocation>
</comment>
<feature type="transmembrane region" description="Helical" evidence="10">
    <location>
        <begin position="166"/>
        <end position="186"/>
    </location>
</feature>
<evidence type="ECO:0000313" key="13">
    <source>
        <dbReference type="EMBL" id="MEK8025932.1"/>
    </source>
</evidence>
<evidence type="ECO:0000256" key="5">
    <source>
        <dbReference type="ARBA" id="ARBA00022967"/>
    </source>
</evidence>
<dbReference type="InterPro" id="IPR001757">
    <property type="entry name" value="P_typ_ATPase"/>
</dbReference>
<name>A0ABU9B7U0_9BURK</name>
<sequence>MDCMVEEGQIRRLLQPLPGIGRLRFDLPARRLDVDAPASAHATILSVLTGAGFQVQVLDAGHAPTDHPGAAASALPSSGCGCHGHDDDGHGHGHDHGHAHPAHAHHDHDAAHPHGEAVAPAPATLPLDAAAIARRDRRAWQQALAALVIAAGAELLHLLTPETLPWRAAGMAVAALAIGLSGLAVFAKGLRALRHGRLDISALMSVAVTGAFLIGQWPEAAMVMALYTLAELIEARSVTRARQAIQGLLDLAPPQAEVRQADGRWQTQPAASVARGARVRVRPGERLALDGRVVAGRSAVDQSPVTGESIPVDKTVGDEVWAGTINQQGTLEFEVGCAADETVLARIVQVVEDAQSRQAPIQRFIDRFAARYTPAVFVLALGVALGGPLLAGLSPLQAVYKALVLLVIACPCALVLSTPVTVVSALAAAARRGILVKGGEFLEQARHLRCVALDKTGTLTTGRPQLVGVATDAAPVLAIARALAARSDHPVSRAIAQGLAARGGATAPPVDIEVEDFRAEPGRGVEGRVGGRLWRLGQLGWGTPQAAVEVEEQQPHTQAPPAADPAGGPQEAIWVERYRTWQAEGRSLTVLAADGRVQAVLAVADTVRPDSRQAVAELAALGIRTVMLTGDQAASAQAVAREVGIDDVRAGLMPQDKLQAVQALQARAPTAMVGDGINDGPALSAAALGFGMAGGGTDLAMEAADVLVMNDDLRQVARTVRLSRRLHAVLWQNIALALGIKAVFLGLALADQATMWMAVFADMGASLLVVANGLRLLRGADAVPGQSRGSAR</sequence>
<dbReference type="NCBIfam" id="TIGR01525">
    <property type="entry name" value="ATPase-IB_hvy"/>
    <property type="match status" value="1"/>
</dbReference>
<gene>
    <name evidence="13" type="ORF">AACH11_08155</name>
</gene>
<feature type="transmembrane region" description="Helical" evidence="10">
    <location>
        <begin position="143"/>
        <end position="160"/>
    </location>
</feature>
<dbReference type="PRINTS" id="PR00119">
    <property type="entry name" value="CATATPASE"/>
</dbReference>
<dbReference type="Pfam" id="PF00122">
    <property type="entry name" value="E1-E2_ATPase"/>
    <property type="match status" value="1"/>
</dbReference>
<accession>A0ABU9B7U0</accession>
<dbReference type="InterPro" id="IPR008250">
    <property type="entry name" value="ATPase_P-typ_transduc_dom_A_sf"/>
</dbReference>
<organism evidence="13 14">
    <name type="scientific">Pseudaquabacterium rugosum</name>
    <dbReference type="NCBI Taxonomy" id="2984194"/>
    <lineage>
        <taxon>Bacteria</taxon>
        <taxon>Pseudomonadati</taxon>
        <taxon>Pseudomonadota</taxon>
        <taxon>Betaproteobacteria</taxon>
        <taxon>Burkholderiales</taxon>
        <taxon>Sphaerotilaceae</taxon>
        <taxon>Pseudaquabacterium</taxon>
    </lineage>
</organism>
<dbReference type="InterPro" id="IPR023298">
    <property type="entry name" value="ATPase_P-typ_TM_dom_sf"/>
</dbReference>
<feature type="transmembrane region" description="Helical" evidence="10">
    <location>
        <begin position="403"/>
        <end position="428"/>
    </location>
</feature>
<dbReference type="Gene3D" id="3.40.1110.10">
    <property type="entry name" value="Calcium-transporting ATPase, cytoplasmic domain N"/>
    <property type="match status" value="1"/>
</dbReference>
<dbReference type="SUPFAM" id="SSF81660">
    <property type="entry name" value="Metal cation-transporting ATPase, ATP-binding domain N"/>
    <property type="match status" value="1"/>
</dbReference>
<proteinExistence type="inferred from homology"/>
<dbReference type="PROSITE" id="PS00154">
    <property type="entry name" value="ATPASE_E1_E2"/>
    <property type="match status" value="1"/>
</dbReference>
<reference evidence="13 14" key="1">
    <citation type="submission" date="2024-04" db="EMBL/GenBank/DDBJ databases">
        <title>Novel species of the genus Ideonella isolated from streams.</title>
        <authorList>
            <person name="Lu H."/>
        </authorList>
    </citation>
    <scope>NUCLEOTIDE SEQUENCE [LARGE SCALE GENOMIC DNA]</scope>
    <source>
        <strain evidence="13 14">BYS139W</strain>
    </source>
</reference>
<feature type="transmembrane region" description="Helical" evidence="10">
    <location>
        <begin position="728"/>
        <end position="749"/>
    </location>
</feature>
<evidence type="ECO:0000256" key="2">
    <source>
        <dbReference type="ARBA" id="ARBA00006024"/>
    </source>
</evidence>
<dbReference type="InterPro" id="IPR036412">
    <property type="entry name" value="HAD-like_sf"/>
</dbReference>
<dbReference type="SUPFAM" id="SSF56784">
    <property type="entry name" value="HAD-like"/>
    <property type="match status" value="1"/>
</dbReference>
<dbReference type="InterPro" id="IPR044492">
    <property type="entry name" value="P_typ_ATPase_HD_dom"/>
</dbReference>
<keyword evidence="10" id="KW-0067">ATP-binding</keyword>
<comment type="similarity">
    <text evidence="2 10">Belongs to the cation transport ATPase (P-type) (TC 3.A.3) family. Type IB subfamily.</text>
</comment>
<evidence type="ECO:0000256" key="8">
    <source>
        <dbReference type="ARBA" id="ARBA00039097"/>
    </source>
</evidence>
<feature type="transmembrane region" description="Helical" evidence="10">
    <location>
        <begin position="755"/>
        <end position="777"/>
    </location>
</feature>
<evidence type="ECO:0000256" key="9">
    <source>
        <dbReference type="ARBA" id="ARBA00047308"/>
    </source>
</evidence>
<evidence type="ECO:0000256" key="7">
    <source>
        <dbReference type="ARBA" id="ARBA00023136"/>
    </source>
</evidence>
<dbReference type="InterPro" id="IPR027256">
    <property type="entry name" value="P-typ_ATPase_IB"/>
</dbReference>
<dbReference type="InterPro" id="IPR023299">
    <property type="entry name" value="ATPase_P-typ_cyto_dom_N"/>
</dbReference>
<dbReference type="PRINTS" id="PR00941">
    <property type="entry name" value="CDATPASE"/>
</dbReference>
<comment type="caution">
    <text evidence="13">The sequence shown here is derived from an EMBL/GenBank/DDBJ whole genome shotgun (WGS) entry which is preliminary data.</text>
</comment>
<feature type="region of interest" description="Disordered" evidence="11">
    <location>
        <begin position="90"/>
        <end position="119"/>
    </location>
</feature>
<comment type="catalytic activity">
    <reaction evidence="9">
        <text>Zn(2+)(in) + ATP + H2O = Zn(2+)(out) + ADP + phosphate + H(+)</text>
        <dbReference type="Rhea" id="RHEA:20621"/>
        <dbReference type="ChEBI" id="CHEBI:15377"/>
        <dbReference type="ChEBI" id="CHEBI:15378"/>
        <dbReference type="ChEBI" id="CHEBI:29105"/>
        <dbReference type="ChEBI" id="CHEBI:30616"/>
        <dbReference type="ChEBI" id="CHEBI:43474"/>
        <dbReference type="ChEBI" id="CHEBI:456216"/>
        <dbReference type="EC" id="7.2.2.12"/>
    </reaction>
</comment>
<evidence type="ECO:0000256" key="3">
    <source>
        <dbReference type="ARBA" id="ARBA00022692"/>
    </source>
</evidence>
<evidence type="ECO:0000256" key="10">
    <source>
        <dbReference type="RuleBase" id="RU362081"/>
    </source>
</evidence>
<evidence type="ECO:0000256" key="11">
    <source>
        <dbReference type="SAM" id="MobiDB-lite"/>
    </source>
</evidence>
<dbReference type="InterPro" id="IPR018303">
    <property type="entry name" value="ATPase_P-typ_P_site"/>
</dbReference>
<evidence type="ECO:0000256" key="6">
    <source>
        <dbReference type="ARBA" id="ARBA00022989"/>
    </source>
</evidence>
<dbReference type="Pfam" id="PF00702">
    <property type="entry name" value="Hydrolase"/>
    <property type="match status" value="1"/>
</dbReference>
<keyword evidence="7 10" id="KW-0472">Membrane</keyword>
<evidence type="ECO:0000256" key="1">
    <source>
        <dbReference type="ARBA" id="ARBA00004370"/>
    </source>
</evidence>
<dbReference type="EC" id="7.2.2.12" evidence="8"/>
<evidence type="ECO:0000313" key="14">
    <source>
        <dbReference type="Proteomes" id="UP001368500"/>
    </source>
</evidence>
<dbReference type="NCBIfam" id="TIGR01494">
    <property type="entry name" value="ATPase_P-type"/>
    <property type="match status" value="2"/>
</dbReference>